<reference evidence="1 2" key="1">
    <citation type="submission" date="2006-02" db="EMBL/GenBank/DDBJ databases">
        <authorList>
            <person name="Amann R."/>
            <person name="Ferriera S."/>
            <person name="Johnson J."/>
            <person name="Kravitz S."/>
            <person name="Halpern A."/>
            <person name="Remington K."/>
            <person name="Beeson K."/>
            <person name="Tran B."/>
            <person name="Rogers Y.-H."/>
            <person name="Friedman R."/>
            <person name="Venter J.C."/>
        </authorList>
    </citation>
    <scope>NUCLEOTIDE SEQUENCE [LARGE SCALE GENOMIC DNA]</scope>
    <source>
        <strain evidence="1 2">DSM 3645</strain>
    </source>
</reference>
<dbReference type="InterPro" id="IPR021375">
    <property type="entry name" value="DUF2997"/>
</dbReference>
<dbReference type="HOGENOM" id="CLU_205940_0_0_0"/>
<dbReference type="EMBL" id="AANZ01000008">
    <property type="protein sequence ID" value="EAQ80669.1"/>
    <property type="molecule type" value="Genomic_DNA"/>
</dbReference>
<organism evidence="1 2">
    <name type="scientific">Blastopirellula marina DSM 3645</name>
    <dbReference type="NCBI Taxonomy" id="314230"/>
    <lineage>
        <taxon>Bacteria</taxon>
        <taxon>Pseudomonadati</taxon>
        <taxon>Planctomycetota</taxon>
        <taxon>Planctomycetia</taxon>
        <taxon>Pirellulales</taxon>
        <taxon>Pirellulaceae</taxon>
        <taxon>Blastopirellula</taxon>
    </lineage>
</organism>
<dbReference type="OrthoDB" id="288620at2"/>
<dbReference type="AlphaFoldDB" id="A3ZSK9"/>
<sequence length="64" mass="7202">MKTIEIIVATNGETRVQTKGFSGRECQAASRFLESALGTRRSEKLTGEFYANQTQMQSQTQQEE</sequence>
<evidence type="ECO:0008006" key="3">
    <source>
        <dbReference type="Google" id="ProtNLM"/>
    </source>
</evidence>
<dbReference type="eggNOG" id="ENOG5033JRF">
    <property type="taxonomic scope" value="Bacteria"/>
</dbReference>
<accession>A3ZSK9</accession>
<name>A3ZSK9_9BACT</name>
<proteinExistence type="predicted"/>
<dbReference type="STRING" id="314230.DSM3645_15025"/>
<dbReference type="Pfam" id="PF11211">
    <property type="entry name" value="DUF2997"/>
    <property type="match status" value="1"/>
</dbReference>
<comment type="caution">
    <text evidence="1">The sequence shown here is derived from an EMBL/GenBank/DDBJ whole genome shotgun (WGS) entry which is preliminary data.</text>
</comment>
<evidence type="ECO:0000313" key="2">
    <source>
        <dbReference type="Proteomes" id="UP000004358"/>
    </source>
</evidence>
<evidence type="ECO:0000313" key="1">
    <source>
        <dbReference type="EMBL" id="EAQ80669.1"/>
    </source>
</evidence>
<dbReference type="Proteomes" id="UP000004358">
    <property type="component" value="Unassembled WGS sequence"/>
</dbReference>
<dbReference type="RefSeq" id="WP_002650903.1">
    <property type="nucleotide sequence ID" value="NZ_CH672376.1"/>
</dbReference>
<gene>
    <name evidence="1" type="ORF">DSM3645_15025</name>
</gene>
<protein>
    <recommendedName>
        <fullName evidence="3">DUF2997 domain-containing protein</fullName>
    </recommendedName>
</protein>